<evidence type="ECO:0000256" key="4">
    <source>
        <dbReference type="SAM" id="MobiDB-lite"/>
    </source>
</evidence>
<dbReference type="InterPro" id="IPR002110">
    <property type="entry name" value="Ankyrin_rpt"/>
</dbReference>
<sequence length="314" mass="34397">MAAYQLEQPANEGIHDNSGQAIQQQNEPSQVHDLNAMFLRAARAGQLEKVLDFLKNGVDINTSNSNGLNALHLASKEGHNDVVRELIRRGATVDAATKDGDTALHLASMAGQDTILTILVENKANVNAQSLNYSNSIDVSTQTYQEEIHQHMPAYKDEDFVGAITKSGFTPLHFAAYYGNESVAKLLLEKGAYVNSTALQNITPLHVASKWGHVNLVSLLLARGACTDSRDADSFTPLHYACWFGHCEVVKIFLDKSVGSTATVCCLESLFFYKTVQQIRGINLLQIRSVRSQDSSQLSISPSNQPRKPCYTCV</sequence>
<dbReference type="InterPro" id="IPR036770">
    <property type="entry name" value="Ankyrin_rpt-contain_sf"/>
</dbReference>
<dbReference type="PANTHER" id="PTHR24198:SF165">
    <property type="entry name" value="ANKYRIN REPEAT-CONTAINING PROTEIN-RELATED"/>
    <property type="match status" value="1"/>
</dbReference>
<dbReference type="Pfam" id="PF12796">
    <property type="entry name" value="Ank_2"/>
    <property type="match status" value="2"/>
</dbReference>
<protein>
    <submittedName>
        <fullName evidence="6">Uncharacterized protein</fullName>
    </submittedName>
</protein>
<dbReference type="PROSITE" id="PS50297">
    <property type="entry name" value="ANK_REP_REGION"/>
    <property type="match status" value="5"/>
</dbReference>
<dbReference type="SMART" id="SM00248">
    <property type="entry name" value="ANK"/>
    <property type="match status" value="6"/>
</dbReference>
<dbReference type="PANTHER" id="PTHR24198">
    <property type="entry name" value="ANKYRIN REPEAT AND PROTEIN KINASE DOMAIN-CONTAINING PROTEIN"/>
    <property type="match status" value="1"/>
</dbReference>
<evidence type="ECO:0000256" key="2">
    <source>
        <dbReference type="ARBA" id="ARBA00023043"/>
    </source>
</evidence>
<feature type="compositionally biased region" description="Polar residues" evidence="4">
    <location>
        <begin position="17"/>
        <end position="28"/>
    </location>
</feature>
<feature type="repeat" description="ANK" evidence="3">
    <location>
        <begin position="66"/>
        <end position="98"/>
    </location>
</feature>
<feature type="repeat" description="ANK" evidence="3">
    <location>
        <begin position="167"/>
        <end position="199"/>
    </location>
</feature>
<dbReference type="GO" id="GO:0005737">
    <property type="term" value="C:cytoplasm"/>
    <property type="evidence" value="ECO:0007669"/>
    <property type="project" value="TreeGrafter"/>
</dbReference>
<evidence type="ECO:0000256" key="1">
    <source>
        <dbReference type="ARBA" id="ARBA00022737"/>
    </source>
</evidence>
<organism evidence="5 6">
    <name type="scientific">Ditylenchus dipsaci</name>
    <dbReference type="NCBI Taxonomy" id="166011"/>
    <lineage>
        <taxon>Eukaryota</taxon>
        <taxon>Metazoa</taxon>
        <taxon>Ecdysozoa</taxon>
        <taxon>Nematoda</taxon>
        <taxon>Chromadorea</taxon>
        <taxon>Rhabditida</taxon>
        <taxon>Tylenchina</taxon>
        <taxon>Tylenchomorpha</taxon>
        <taxon>Sphaerularioidea</taxon>
        <taxon>Anguinidae</taxon>
        <taxon>Anguininae</taxon>
        <taxon>Ditylenchus</taxon>
    </lineage>
</organism>
<dbReference type="Proteomes" id="UP000887574">
    <property type="component" value="Unplaced"/>
</dbReference>
<dbReference type="SUPFAM" id="SSF48403">
    <property type="entry name" value="Ankyrin repeat"/>
    <property type="match status" value="1"/>
</dbReference>
<reference evidence="6" key="1">
    <citation type="submission" date="2022-11" db="UniProtKB">
        <authorList>
            <consortium name="WormBaseParasite"/>
        </authorList>
    </citation>
    <scope>IDENTIFICATION</scope>
</reference>
<evidence type="ECO:0000313" key="6">
    <source>
        <dbReference type="WBParaSite" id="jg14079"/>
    </source>
</evidence>
<keyword evidence="1" id="KW-0677">Repeat</keyword>
<dbReference type="Gene3D" id="1.25.40.20">
    <property type="entry name" value="Ankyrin repeat-containing domain"/>
    <property type="match status" value="2"/>
</dbReference>
<keyword evidence="2 3" id="KW-0040">ANK repeat</keyword>
<feature type="repeat" description="ANK" evidence="3">
    <location>
        <begin position="233"/>
        <end position="258"/>
    </location>
</feature>
<feature type="repeat" description="ANK" evidence="3">
    <location>
        <begin position="200"/>
        <end position="232"/>
    </location>
</feature>
<evidence type="ECO:0000256" key="3">
    <source>
        <dbReference type="PROSITE-ProRule" id="PRU00023"/>
    </source>
</evidence>
<dbReference type="Pfam" id="PF00023">
    <property type="entry name" value="Ank"/>
    <property type="match status" value="1"/>
</dbReference>
<name>A0A915D0F8_9BILA</name>
<dbReference type="AlphaFoldDB" id="A0A915D0F8"/>
<dbReference type="PRINTS" id="PR01415">
    <property type="entry name" value="ANKYRIN"/>
</dbReference>
<feature type="region of interest" description="Disordered" evidence="4">
    <location>
        <begin position="1"/>
        <end position="28"/>
    </location>
</feature>
<dbReference type="WBParaSite" id="jg14079">
    <property type="protein sequence ID" value="jg14079"/>
    <property type="gene ID" value="jg14079"/>
</dbReference>
<keyword evidence="5" id="KW-1185">Reference proteome</keyword>
<dbReference type="PROSITE" id="PS50088">
    <property type="entry name" value="ANK_REPEAT"/>
    <property type="match status" value="5"/>
</dbReference>
<accession>A0A915D0F8</accession>
<proteinExistence type="predicted"/>
<evidence type="ECO:0000313" key="5">
    <source>
        <dbReference type="Proteomes" id="UP000887574"/>
    </source>
</evidence>
<feature type="repeat" description="ANK" evidence="3">
    <location>
        <begin position="99"/>
        <end position="131"/>
    </location>
</feature>